<evidence type="ECO:0000256" key="7">
    <source>
        <dbReference type="RuleBase" id="RU363068"/>
    </source>
</evidence>
<dbReference type="Pfam" id="PF00756">
    <property type="entry name" value="Esterase"/>
    <property type="match status" value="1"/>
</dbReference>
<dbReference type="FunFam" id="3.40.50.1820:FF:000002">
    <property type="entry name" value="S-formylglutathione hydrolase"/>
    <property type="match status" value="1"/>
</dbReference>
<dbReference type="GO" id="GO:0052689">
    <property type="term" value="F:carboxylic ester hydrolase activity"/>
    <property type="evidence" value="ECO:0007669"/>
    <property type="project" value="UniProtKB-KW"/>
</dbReference>
<dbReference type="EMBL" id="AFWV01000013">
    <property type="protein sequence ID" value="EGV16903.1"/>
    <property type="molecule type" value="Genomic_DNA"/>
</dbReference>
<dbReference type="GO" id="GO:0018738">
    <property type="term" value="F:S-formylglutathione hydrolase activity"/>
    <property type="evidence" value="ECO:0007669"/>
    <property type="project" value="UniProtKB-UniRule"/>
</dbReference>
<dbReference type="PANTHER" id="PTHR10061:SF1">
    <property type="entry name" value="S-FORMYLGLUTATHIONE HYDROLASE YEIG"/>
    <property type="match status" value="1"/>
</dbReference>
<dbReference type="AlphaFoldDB" id="F9UFM9"/>
<dbReference type="NCBIfam" id="TIGR02821">
    <property type="entry name" value="fghA_ester_D"/>
    <property type="match status" value="1"/>
</dbReference>
<proteinExistence type="inferred from homology"/>
<dbReference type="InterPro" id="IPR000801">
    <property type="entry name" value="Esterase-like"/>
</dbReference>
<comment type="function">
    <text evidence="7">Serine hydrolase involved in the detoxification of formaldehyde.</text>
</comment>
<name>F9UFM9_9GAMM</name>
<dbReference type="GO" id="GO:0046294">
    <property type="term" value="P:formaldehyde catabolic process"/>
    <property type="evidence" value="ECO:0007669"/>
    <property type="project" value="InterPro"/>
</dbReference>
<evidence type="ECO:0000256" key="3">
    <source>
        <dbReference type="ARBA" id="ARBA00022801"/>
    </source>
</evidence>
<evidence type="ECO:0000256" key="2">
    <source>
        <dbReference type="ARBA" id="ARBA00022487"/>
    </source>
</evidence>
<evidence type="ECO:0000313" key="9">
    <source>
        <dbReference type="Proteomes" id="UP000005459"/>
    </source>
</evidence>
<feature type="active site" description="Charge relay system" evidence="6">
    <location>
        <position position="223"/>
    </location>
</feature>
<protein>
    <recommendedName>
        <fullName evidence="5 7">S-formylglutathione hydrolase</fullName>
        <ecNumber evidence="5 7">3.1.2.12</ecNumber>
    </recommendedName>
</protein>
<evidence type="ECO:0000256" key="5">
    <source>
        <dbReference type="NCBIfam" id="TIGR02821"/>
    </source>
</evidence>
<dbReference type="PATRIC" id="fig|768671.3.peg.3939"/>
<organism evidence="8 9">
    <name type="scientific">Thiocapsa marina 5811</name>
    <dbReference type="NCBI Taxonomy" id="768671"/>
    <lineage>
        <taxon>Bacteria</taxon>
        <taxon>Pseudomonadati</taxon>
        <taxon>Pseudomonadota</taxon>
        <taxon>Gammaproteobacteria</taxon>
        <taxon>Chromatiales</taxon>
        <taxon>Chromatiaceae</taxon>
        <taxon>Thiocapsa</taxon>
    </lineage>
</organism>
<evidence type="ECO:0000256" key="6">
    <source>
        <dbReference type="PIRSR" id="PIRSR614186-1"/>
    </source>
</evidence>
<evidence type="ECO:0000256" key="4">
    <source>
        <dbReference type="ARBA" id="ARBA00047590"/>
    </source>
</evidence>
<accession>F9UFM9</accession>
<evidence type="ECO:0000256" key="1">
    <source>
        <dbReference type="ARBA" id="ARBA00005622"/>
    </source>
</evidence>
<dbReference type="eggNOG" id="COG0627">
    <property type="taxonomic scope" value="Bacteria"/>
</dbReference>
<evidence type="ECO:0000313" key="8">
    <source>
        <dbReference type="EMBL" id="EGV16903.1"/>
    </source>
</evidence>
<feature type="active site" description="Charge relay system" evidence="6">
    <location>
        <position position="147"/>
    </location>
</feature>
<keyword evidence="3 7" id="KW-0378">Hydrolase</keyword>
<gene>
    <name evidence="8" type="ORF">ThimaDRAFT_3732</name>
</gene>
<keyword evidence="2 7" id="KW-0719">Serine esterase</keyword>
<keyword evidence="9" id="KW-1185">Reference proteome</keyword>
<dbReference type="PANTHER" id="PTHR10061">
    <property type="entry name" value="S-FORMYLGLUTATHIONE HYDROLASE"/>
    <property type="match status" value="1"/>
</dbReference>
<dbReference type="Proteomes" id="UP000005459">
    <property type="component" value="Unassembled WGS sequence"/>
</dbReference>
<dbReference type="STRING" id="768671.ThimaDRAFT_3732"/>
<dbReference type="Gene3D" id="3.40.50.1820">
    <property type="entry name" value="alpha/beta hydrolase"/>
    <property type="match status" value="1"/>
</dbReference>
<dbReference type="SUPFAM" id="SSF53474">
    <property type="entry name" value="alpha/beta-Hydrolases"/>
    <property type="match status" value="1"/>
</dbReference>
<dbReference type="GO" id="GO:0005829">
    <property type="term" value="C:cytosol"/>
    <property type="evidence" value="ECO:0007669"/>
    <property type="project" value="TreeGrafter"/>
</dbReference>
<dbReference type="OrthoDB" id="9782200at2"/>
<feature type="active site" description="Charge relay system" evidence="6">
    <location>
        <position position="257"/>
    </location>
</feature>
<comment type="catalytic activity">
    <reaction evidence="4 7">
        <text>S-formylglutathione + H2O = formate + glutathione + H(+)</text>
        <dbReference type="Rhea" id="RHEA:14961"/>
        <dbReference type="ChEBI" id="CHEBI:15377"/>
        <dbReference type="ChEBI" id="CHEBI:15378"/>
        <dbReference type="ChEBI" id="CHEBI:15740"/>
        <dbReference type="ChEBI" id="CHEBI:57688"/>
        <dbReference type="ChEBI" id="CHEBI:57925"/>
        <dbReference type="EC" id="3.1.2.12"/>
    </reaction>
</comment>
<dbReference type="RefSeq" id="WP_007194604.1">
    <property type="nucleotide sequence ID" value="NZ_AFWV01000013.1"/>
</dbReference>
<sequence length="281" mass="31180">MERIERIREFDGWLERYTHDSAVCNCRMTFSVYLPPQAEAAAVPTVYFLSGLTCTDDNVRVKAGAQRYAAELGLALVMPDTSPRGEQVADAPDRYDLGQGAGFYVNAAREPWAAHYRMFDYVNLELPALVERELPVIPGRRSITGHSMGGHGALISALKNPGLYRSVSAFAPICNPVESGWGRGCFAAYLGDDPASWKDWDATELIRAGAEPMPLFIDQGTDDEFLLEGHLRPEALSQACKERGIPLILRMQPDYDHSYHFIATFIGEHLAYHARALTARS</sequence>
<dbReference type="InterPro" id="IPR014186">
    <property type="entry name" value="S-formylglutathione_hydrol"/>
</dbReference>
<comment type="similarity">
    <text evidence="1 7">Belongs to the esterase D family.</text>
</comment>
<reference evidence="8 9" key="1">
    <citation type="submission" date="2011-06" db="EMBL/GenBank/DDBJ databases">
        <title>The draft genome of Thiocapsa marina 5811.</title>
        <authorList>
            <consortium name="US DOE Joint Genome Institute (JGI-PGF)"/>
            <person name="Lucas S."/>
            <person name="Han J."/>
            <person name="Cheng J.-F."/>
            <person name="Goodwin L."/>
            <person name="Pitluck S."/>
            <person name="Peters L."/>
            <person name="Land M.L."/>
            <person name="Hauser L."/>
            <person name="Vogl K."/>
            <person name="Liu Z."/>
            <person name="Imhoff J."/>
            <person name="Thiel V."/>
            <person name="Frigaard N.-U."/>
            <person name="Bryant D."/>
            <person name="Woyke T.J."/>
        </authorList>
    </citation>
    <scope>NUCLEOTIDE SEQUENCE [LARGE SCALE GENOMIC DNA]</scope>
    <source>
        <strain evidence="8 9">5811</strain>
    </source>
</reference>
<dbReference type="InterPro" id="IPR029058">
    <property type="entry name" value="AB_hydrolase_fold"/>
</dbReference>
<dbReference type="EC" id="3.1.2.12" evidence="5 7"/>